<evidence type="ECO:0000313" key="1">
    <source>
        <dbReference type="EMBL" id="CAG4916823.1"/>
    </source>
</evidence>
<comment type="caution">
    <text evidence="1">The sequence shown here is derived from an EMBL/GenBank/DDBJ whole genome shotgun (WGS) entry which is preliminary data.</text>
</comment>
<evidence type="ECO:0000313" key="2">
    <source>
        <dbReference type="Proteomes" id="UP000789752"/>
    </source>
</evidence>
<sequence length="98" mass="11346">MESTTKVHYETSVCGGDFKNVLECFKRWKREPLVFRPGQNMFEGKEEVRRVSERVFGNGELAQNTLMEMCDPCAPYALAAEIRDDERDMWLVMAAYAD</sequence>
<name>A0ABN7QPM5_9BURK</name>
<dbReference type="EMBL" id="CAJQYY010000029">
    <property type="protein sequence ID" value="CAG4916823.1"/>
    <property type="molecule type" value="Genomic_DNA"/>
</dbReference>
<organism evidence="1 2">
    <name type="scientific">Paraburkholderia gardini</name>
    <dbReference type="NCBI Taxonomy" id="2823469"/>
    <lineage>
        <taxon>Bacteria</taxon>
        <taxon>Pseudomonadati</taxon>
        <taxon>Pseudomonadota</taxon>
        <taxon>Betaproteobacteria</taxon>
        <taxon>Burkholderiales</taxon>
        <taxon>Burkholderiaceae</taxon>
        <taxon>Paraburkholderia</taxon>
    </lineage>
</organism>
<gene>
    <name evidence="1" type="ORF">R54767_04342</name>
</gene>
<keyword evidence="2" id="KW-1185">Reference proteome</keyword>
<protein>
    <submittedName>
        <fullName evidence="1">Uncharacterized protein</fullName>
    </submittedName>
</protein>
<proteinExistence type="predicted"/>
<reference evidence="1 2" key="1">
    <citation type="submission" date="2021-04" db="EMBL/GenBank/DDBJ databases">
        <authorList>
            <person name="Vanwijnsberghe S."/>
        </authorList>
    </citation>
    <scope>NUCLEOTIDE SEQUENCE [LARGE SCALE GENOMIC DNA]</scope>
    <source>
        <strain evidence="1 2">LMG 32171</strain>
    </source>
</reference>
<dbReference type="RefSeq" id="WP_228982134.1">
    <property type="nucleotide sequence ID" value="NZ_CAJQYY010000029.1"/>
</dbReference>
<dbReference type="Proteomes" id="UP000789752">
    <property type="component" value="Unassembled WGS sequence"/>
</dbReference>
<accession>A0ABN7QPM5</accession>